<organism evidence="1 2">
    <name type="scientific">Actinocorallia longicatena</name>
    <dbReference type="NCBI Taxonomy" id="111803"/>
    <lineage>
        <taxon>Bacteria</taxon>
        <taxon>Bacillati</taxon>
        <taxon>Actinomycetota</taxon>
        <taxon>Actinomycetes</taxon>
        <taxon>Streptosporangiales</taxon>
        <taxon>Thermomonosporaceae</taxon>
        <taxon>Actinocorallia</taxon>
    </lineage>
</organism>
<dbReference type="RefSeq" id="WP_344840194.1">
    <property type="nucleotide sequence ID" value="NZ_BAAAUV010000060.1"/>
</dbReference>
<name>A0ABP6QN12_9ACTN</name>
<evidence type="ECO:0000313" key="1">
    <source>
        <dbReference type="EMBL" id="GAA3243654.1"/>
    </source>
</evidence>
<sequence length="149" mass="16534">MTWTELLDDLLKGRHSLTGDTLDADGTLTVTSTNGIEVFHAPLARHHRFDRAEPDLLWTRPILGAGPDGLTYNLNLARRRGLAVLKARQYGQTVVLDLRSGQTATIRPARGDELAELARWDTFVETILSVEESAALDLLDADSWHGRFS</sequence>
<dbReference type="Proteomes" id="UP001501237">
    <property type="component" value="Unassembled WGS sequence"/>
</dbReference>
<reference evidence="2" key="1">
    <citation type="journal article" date="2019" name="Int. J. Syst. Evol. Microbiol.">
        <title>The Global Catalogue of Microorganisms (GCM) 10K type strain sequencing project: providing services to taxonomists for standard genome sequencing and annotation.</title>
        <authorList>
            <consortium name="The Broad Institute Genomics Platform"/>
            <consortium name="The Broad Institute Genome Sequencing Center for Infectious Disease"/>
            <person name="Wu L."/>
            <person name="Ma J."/>
        </authorList>
    </citation>
    <scope>NUCLEOTIDE SEQUENCE [LARGE SCALE GENOMIC DNA]</scope>
    <source>
        <strain evidence="2">JCM 9377</strain>
    </source>
</reference>
<accession>A0ABP6QN12</accession>
<keyword evidence="2" id="KW-1185">Reference proteome</keyword>
<gene>
    <name evidence="1" type="ORF">GCM10010468_81750</name>
</gene>
<dbReference type="EMBL" id="BAAAUV010000060">
    <property type="protein sequence ID" value="GAA3243654.1"/>
    <property type="molecule type" value="Genomic_DNA"/>
</dbReference>
<evidence type="ECO:0000313" key="2">
    <source>
        <dbReference type="Proteomes" id="UP001501237"/>
    </source>
</evidence>
<proteinExistence type="predicted"/>
<comment type="caution">
    <text evidence="1">The sequence shown here is derived from an EMBL/GenBank/DDBJ whole genome shotgun (WGS) entry which is preliminary data.</text>
</comment>
<protein>
    <submittedName>
        <fullName evidence="1">Uncharacterized protein</fullName>
    </submittedName>
</protein>